<organism evidence="3 4">
    <name type="scientific">Owenia fusiformis</name>
    <name type="common">Polychaete worm</name>
    <dbReference type="NCBI Taxonomy" id="6347"/>
    <lineage>
        <taxon>Eukaryota</taxon>
        <taxon>Metazoa</taxon>
        <taxon>Spiralia</taxon>
        <taxon>Lophotrochozoa</taxon>
        <taxon>Annelida</taxon>
        <taxon>Polychaeta</taxon>
        <taxon>Sedentaria</taxon>
        <taxon>Canalipalpata</taxon>
        <taxon>Sabellida</taxon>
        <taxon>Oweniida</taxon>
        <taxon>Oweniidae</taxon>
        <taxon>Owenia</taxon>
    </lineage>
</organism>
<keyword evidence="4" id="KW-1185">Reference proteome</keyword>
<feature type="compositionally biased region" description="Basic and acidic residues" evidence="2">
    <location>
        <begin position="53"/>
        <end position="62"/>
    </location>
</feature>
<dbReference type="OrthoDB" id="5982442at2759"/>
<feature type="coiled-coil region" evidence="1">
    <location>
        <begin position="357"/>
        <end position="398"/>
    </location>
</feature>
<feature type="region of interest" description="Disordered" evidence="2">
    <location>
        <begin position="1300"/>
        <end position="1323"/>
    </location>
</feature>
<evidence type="ECO:0000256" key="2">
    <source>
        <dbReference type="SAM" id="MobiDB-lite"/>
    </source>
</evidence>
<feature type="coiled-coil region" evidence="1">
    <location>
        <begin position="1177"/>
        <end position="1214"/>
    </location>
</feature>
<dbReference type="Proteomes" id="UP000749559">
    <property type="component" value="Unassembled WGS sequence"/>
</dbReference>
<evidence type="ECO:0000256" key="1">
    <source>
        <dbReference type="SAM" id="Coils"/>
    </source>
</evidence>
<feature type="coiled-coil region" evidence="1">
    <location>
        <begin position="497"/>
        <end position="686"/>
    </location>
</feature>
<feature type="region of interest" description="Disordered" evidence="2">
    <location>
        <begin position="1228"/>
        <end position="1275"/>
    </location>
</feature>
<feature type="compositionally biased region" description="Basic and acidic residues" evidence="2">
    <location>
        <begin position="75"/>
        <end position="86"/>
    </location>
</feature>
<feature type="region of interest" description="Disordered" evidence="2">
    <location>
        <begin position="43"/>
        <end position="97"/>
    </location>
</feature>
<evidence type="ECO:0000313" key="3">
    <source>
        <dbReference type="EMBL" id="CAH1799637.1"/>
    </source>
</evidence>
<accession>A0A8J1XJ48</accession>
<evidence type="ECO:0000313" key="4">
    <source>
        <dbReference type="Proteomes" id="UP000749559"/>
    </source>
</evidence>
<dbReference type="EMBL" id="CAIIXF020000011">
    <property type="protein sequence ID" value="CAH1799637.1"/>
    <property type="molecule type" value="Genomic_DNA"/>
</dbReference>
<feature type="compositionally biased region" description="Basic and acidic residues" evidence="2">
    <location>
        <begin position="1462"/>
        <end position="1473"/>
    </location>
</feature>
<feature type="compositionally biased region" description="Polar residues" evidence="2">
    <location>
        <begin position="1508"/>
        <end position="1517"/>
    </location>
</feature>
<feature type="coiled-coil region" evidence="1">
    <location>
        <begin position="217"/>
        <end position="279"/>
    </location>
</feature>
<feature type="coiled-coil region" evidence="1">
    <location>
        <begin position="898"/>
        <end position="1048"/>
    </location>
</feature>
<feature type="compositionally biased region" description="Polar residues" evidence="2">
    <location>
        <begin position="1361"/>
        <end position="1374"/>
    </location>
</feature>
<gene>
    <name evidence="3" type="ORF">OFUS_LOCUS23621</name>
</gene>
<feature type="compositionally biased region" description="Basic and acidic residues" evidence="2">
    <location>
        <begin position="154"/>
        <end position="172"/>
    </location>
</feature>
<comment type="caution">
    <text evidence="3">The sequence shown here is derived from an EMBL/GenBank/DDBJ whole genome shotgun (WGS) entry which is preliminary data.</text>
</comment>
<feature type="region of interest" description="Disordered" evidence="2">
    <location>
        <begin position="1344"/>
        <end position="1517"/>
    </location>
</feature>
<feature type="coiled-coil region" evidence="1">
    <location>
        <begin position="711"/>
        <end position="851"/>
    </location>
</feature>
<feature type="compositionally biased region" description="Low complexity" evidence="2">
    <location>
        <begin position="63"/>
        <end position="74"/>
    </location>
</feature>
<reference evidence="3" key="1">
    <citation type="submission" date="2022-03" db="EMBL/GenBank/DDBJ databases">
        <authorList>
            <person name="Martin C."/>
        </authorList>
    </citation>
    <scope>NUCLEOTIDE SEQUENCE</scope>
</reference>
<feature type="compositionally biased region" description="Basic and acidic residues" evidence="2">
    <location>
        <begin position="1259"/>
        <end position="1274"/>
    </location>
</feature>
<feature type="region of interest" description="Disordered" evidence="2">
    <location>
        <begin position="131"/>
        <end position="172"/>
    </location>
</feature>
<sequence>MTSYIRSTPISERVYDKDLMDFRQRSGHVDSDSGIGNGYTSARYNSISNRPKTRFDDEHDASVSHVRSSFSGSHGFKEDFKYEPRRPKSPGVALYTRDLDDDHVRSTSSYRSSIKSPVRFIDNDLNDLTSRSISPIGVPQRGSFGISPGTSHKSLRDNDRSLREVRESESLSRSLQESECRRDMLLQKLRDAHEVIVDQNKKYEQFCGSVKKSNFESDDYRHRENDYKRKIAQLERERNDQNNWRTDFFKQRDEMQERVDGLDLELRTLRSEHSLLQAEQGKRQAVVEQTRAAINLLEEENGKLSMTKESMGKEIVALKESLAIARDRVGTTETELRDNKTELYQLKETYLSLKARNDNDENKLSLLEAANNNMKMEIKKANAELSDLSEERHQLLRQNGVLLDKQAALRAQMDTMGEDKARIVREKMDLHAALQETQHEYDIMHKNMMSLEDRLQASLSDEAQTKHQLDKALEHNKKLQNGFDSVQKVSETLSQELSSAQNKFVASEERLNILQQMSTEKQNRQQLQIDTLEKDITTLKEVKERLTQDFSSAQSKLVVSEEKLNELQRMSMEKQNLHQLQIDTSEKEIALLKEKLKAANDELKTNADILQEELMNWRSKCENLTFTLTRKEVQLDNITKTLQETEELNNNARINQQMFQQQCEELEGTARELELMQSKNERLMQENAENAQMIHCLEMQKNILAKNNEMTTNRTHDLEQLQAAVDQLEAEKSLLEDKLRELERVKDSLIAEKEEMLAKSDMFYEPRESVTMIESKCLELERQNVQLRDVNERVTEKLTQLEQENITLYRDASKIKDMISREEFTELKAQNHNLKEDVQRLKEALNEANTQPQRFNVDVNKTAGDTENTENPMVISLQKEKTSLQSQVTLLGGQNLLLDNAKKRAEEHVKKLEFEIKEFRDNNDNGCGSSKPNVQMECSHIDLKESEAKNHKLEKDLSGVKQDLAQAHDIHEKQELLIQTLKEELEEYKERDTRTDTVAFSNSRDGLDEVKQELQRLQTTLEYKDSQLETKNSEIEILMEENEKTKSLTDELNVRLLAITKHEDPVELEHKLESMTNELHIVSDRLKATQEDKEKSQEKLDETVHEKESLTRKYVQIERQNMSFQEHIEELKEERDMLVRNANILKEGMEEMQILHERELSEMEDSMDRDKEVVPGIDDMRQRITEYETEIRLLKQESSRNIALQEENDRLIVQIASIPSYKKQLRATLSDDDVDEDKSFSWDSEDNDYFLPDDSSVSDNKDSDSKGGEKEKTGKVASDLRIYDTTKCLTGTQEDSFEGVTKGATEEYMRSSSRESTLKSQRGINSDNLVKSVRFDEQDIINAEKSEKLKEARKAKKKNSGAKTGSHKSISASLKVQAELKDRIGKALSDIKPNDIKVKPDSSLNSTHDNVEKSISPTPKRKSSIPTLTRLRSPDKEMTVTGTEDQPASFKKERRHSVTINDTKESKGNEKRRGSLSPRRSSFHEKTKIPSPVLSRRASAPGDAALSRMNQSKTNIT</sequence>
<feature type="coiled-coil region" evidence="1">
    <location>
        <begin position="1072"/>
        <end position="1148"/>
    </location>
</feature>
<keyword evidence="1" id="KW-0175">Coiled coil</keyword>
<proteinExistence type="predicted"/>
<feature type="compositionally biased region" description="Basic and acidic residues" evidence="2">
    <location>
        <begin position="1304"/>
        <end position="1317"/>
    </location>
</feature>
<protein>
    <submittedName>
        <fullName evidence="3">Uncharacterized protein</fullName>
    </submittedName>
</protein>
<name>A0A8J1XJ48_OWEFU</name>
<feature type="compositionally biased region" description="Polar residues" evidence="2">
    <location>
        <begin position="1402"/>
        <end position="1417"/>
    </location>
</feature>